<dbReference type="GO" id="GO:0020037">
    <property type="term" value="F:heme binding"/>
    <property type="evidence" value="ECO:0007669"/>
    <property type="project" value="InterPro"/>
</dbReference>
<dbReference type="GO" id="GO:0004508">
    <property type="term" value="F:steroid 17-alpha-monooxygenase activity"/>
    <property type="evidence" value="ECO:0007669"/>
    <property type="project" value="TreeGrafter"/>
</dbReference>
<keyword evidence="5" id="KW-0408">Iron</keyword>
<evidence type="ECO:0000313" key="9">
    <source>
        <dbReference type="Proteomes" id="UP000225706"/>
    </source>
</evidence>
<feature type="compositionally biased region" description="Basic and acidic residues" evidence="7">
    <location>
        <begin position="144"/>
        <end position="154"/>
    </location>
</feature>
<keyword evidence="2" id="KW-0349">Heme</keyword>
<organism evidence="8 9">
    <name type="scientific">Stylophora pistillata</name>
    <name type="common">Smooth cauliflower coral</name>
    <dbReference type="NCBI Taxonomy" id="50429"/>
    <lineage>
        <taxon>Eukaryota</taxon>
        <taxon>Metazoa</taxon>
        <taxon>Cnidaria</taxon>
        <taxon>Anthozoa</taxon>
        <taxon>Hexacorallia</taxon>
        <taxon>Scleractinia</taxon>
        <taxon>Astrocoeniina</taxon>
        <taxon>Pocilloporidae</taxon>
        <taxon>Stylophora</taxon>
    </lineage>
</organism>
<dbReference type="EMBL" id="LSMT01000881">
    <property type="protein sequence ID" value="PFX13862.1"/>
    <property type="molecule type" value="Genomic_DNA"/>
</dbReference>
<dbReference type="PANTHER" id="PTHR24289:SF1">
    <property type="entry name" value="STEROID 17-ALPHA-HYDROXYLASE_17,20 LYASE"/>
    <property type="match status" value="1"/>
</dbReference>
<evidence type="ECO:0000256" key="6">
    <source>
        <dbReference type="ARBA" id="ARBA00023033"/>
    </source>
</evidence>
<dbReference type="GO" id="GO:0005506">
    <property type="term" value="F:iron ion binding"/>
    <property type="evidence" value="ECO:0007669"/>
    <property type="project" value="InterPro"/>
</dbReference>
<dbReference type="GO" id="GO:0042446">
    <property type="term" value="P:hormone biosynthetic process"/>
    <property type="evidence" value="ECO:0007669"/>
    <property type="project" value="TreeGrafter"/>
</dbReference>
<comment type="caution">
    <text evidence="8">The sequence shown here is derived from an EMBL/GenBank/DDBJ whole genome shotgun (WGS) entry which is preliminary data.</text>
</comment>
<evidence type="ECO:0000256" key="5">
    <source>
        <dbReference type="ARBA" id="ARBA00023004"/>
    </source>
</evidence>
<dbReference type="PRINTS" id="PR00463">
    <property type="entry name" value="EP450I"/>
</dbReference>
<dbReference type="GO" id="GO:0042448">
    <property type="term" value="P:progesterone metabolic process"/>
    <property type="evidence" value="ECO:0007669"/>
    <property type="project" value="TreeGrafter"/>
</dbReference>
<dbReference type="STRING" id="50429.A0A2B4RC91"/>
<keyword evidence="3" id="KW-0479">Metal-binding</keyword>
<dbReference type="AlphaFoldDB" id="A0A2B4RC91"/>
<protein>
    <submittedName>
        <fullName evidence="8">Cytochrome P450 1A2</fullName>
    </submittedName>
</protein>
<proteinExistence type="inferred from homology"/>
<dbReference type="Pfam" id="PF00067">
    <property type="entry name" value="p450"/>
    <property type="match status" value="1"/>
</dbReference>
<accession>A0A2B4RC91</accession>
<name>A0A2B4RC91_STYPI</name>
<feature type="region of interest" description="Disordered" evidence="7">
    <location>
        <begin position="120"/>
        <end position="154"/>
    </location>
</feature>
<keyword evidence="4" id="KW-0560">Oxidoreductase</keyword>
<reference evidence="9" key="1">
    <citation type="journal article" date="2017" name="bioRxiv">
        <title>Comparative analysis of the genomes of Stylophora pistillata and Acropora digitifera provides evidence for extensive differences between species of corals.</title>
        <authorList>
            <person name="Voolstra C.R."/>
            <person name="Li Y."/>
            <person name="Liew Y.J."/>
            <person name="Baumgarten S."/>
            <person name="Zoccola D."/>
            <person name="Flot J.-F."/>
            <person name="Tambutte S."/>
            <person name="Allemand D."/>
            <person name="Aranda M."/>
        </authorList>
    </citation>
    <scope>NUCLEOTIDE SEQUENCE [LARGE SCALE GENOMIC DNA]</scope>
</reference>
<dbReference type="InterPro" id="IPR036396">
    <property type="entry name" value="Cyt_P450_sf"/>
</dbReference>
<evidence type="ECO:0000256" key="3">
    <source>
        <dbReference type="ARBA" id="ARBA00022723"/>
    </source>
</evidence>
<evidence type="ECO:0000256" key="4">
    <source>
        <dbReference type="ARBA" id="ARBA00023002"/>
    </source>
</evidence>
<keyword evidence="9" id="KW-1185">Reference proteome</keyword>
<evidence type="ECO:0000256" key="7">
    <source>
        <dbReference type="SAM" id="MobiDB-lite"/>
    </source>
</evidence>
<evidence type="ECO:0000256" key="2">
    <source>
        <dbReference type="ARBA" id="ARBA00022617"/>
    </source>
</evidence>
<dbReference type="SUPFAM" id="SSF48264">
    <property type="entry name" value="Cytochrome P450"/>
    <property type="match status" value="1"/>
</dbReference>
<evidence type="ECO:0000256" key="1">
    <source>
        <dbReference type="ARBA" id="ARBA00010617"/>
    </source>
</evidence>
<dbReference type="Proteomes" id="UP000225706">
    <property type="component" value="Unassembled WGS sequence"/>
</dbReference>
<dbReference type="Gene3D" id="1.10.630.10">
    <property type="entry name" value="Cytochrome P450"/>
    <property type="match status" value="1"/>
</dbReference>
<dbReference type="InterPro" id="IPR002401">
    <property type="entry name" value="Cyt_P450_E_grp-I"/>
</dbReference>
<keyword evidence="6" id="KW-0503">Monooxygenase</keyword>
<dbReference type="PANTHER" id="PTHR24289">
    <property type="entry name" value="STEROID 17-ALPHA-HYDROXYLASE/17,20 LYASE"/>
    <property type="match status" value="1"/>
</dbReference>
<evidence type="ECO:0000313" key="8">
    <source>
        <dbReference type="EMBL" id="PFX13862.1"/>
    </source>
</evidence>
<sequence length="154" mass="17619">MEDSSVRGMLDVKLIMETLADLTVAGTDTTTKFLTWSLLYLASFPDVQVKIHQQLDNFIGFDRLLRLQDKSSLPYLEATTMEIMRHSSFVYFIIPHRARSDTTPGKYDIPENSQEFRPEFRAGSALPDLEPPPESISRGNLTPRPDKLCFTKRH</sequence>
<dbReference type="OrthoDB" id="2789670at2759"/>
<comment type="similarity">
    <text evidence="1">Belongs to the cytochrome P450 family.</text>
</comment>
<dbReference type="InterPro" id="IPR001128">
    <property type="entry name" value="Cyt_P450"/>
</dbReference>
<gene>
    <name evidence="8" type="primary">Cyp1a2</name>
    <name evidence="8" type="ORF">AWC38_SpisGene22023</name>
</gene>